<dbReference type="InterPro" id="IPR003836">
    <property type="entry name" value="Glucokinase"/>
</dbReference>
<keyword evidence="3" id="KW-0963">Cytoplasm</keyword>
<evidence type="ECO:0000256" key="1">
    <source>
        <dbReference type="ARBA" id="ARBA00022679"/>
    </source>
</evidence>
<dbReference type="Gene3D" id="3.30.420.40">
    <property type="match status" value="1"/>
</dbReference>
<keyword evidence="3" id="KW-0324">Glycolysis</keyword>
<dbReference type="HAMAP" id="MF_00524">
    <property type="entry name" value="Glucokinase"/>
    <property type="match status" value="1"/>
</dbReference>
<dbReference type="Gene3D" id="3.40.367.20">
    <property type="match status" value="1"/>
</dbReference>
<evidence type="ECO:0000256" key="4">
    <source>
        <dbReference type="RuleBase" id="RU004046"/>
    </source>
</evidence>
<sequence>MASTIKSRTALVADIGGTNARFAIADIDELTIEHFAAFRCDMFPSLQAAIKAYLDCIPHRPSLAGFAIAGPVSDETIRMTNLPWSFSRKDLCLASGAKYVHAVNDFEALALALPFLGPHDLHKIGGGDPVDRAPKVVLGPGTGLGVAGLVFSPSGWIAIPSEGGHISFAAEDADELSLIKLIAKDETRISAERLISGPGLVRIYEALAETRGVAAELASAPEIVEQALHGEDRLALEALGYLERWLGRFAGDMALVYSARGGIYLGGGIPAKVFDPSEATAFRLAFFHREYQSKGRLSSFLAPIPIYVIKALDAGLRGAAVALSRAEFLS</sequence>
<dbReference type="Pfam" id="PF02685">
    <property type="entry name" value="Glucokinase"/>
    <property type="match status" value="1"/>
</dbReference>
<dbReference type="RefSeq" id="WP_320287904.1">
    <property type="nucleotide sequence ID" value="NZ_JAVIIW010000014.1"/>
</dbReference>
<protein>
    <recommendedName>
        <fullName evidence="3">Glucokinase</fullName>
        <ecNumber evidence="3">2.7.1.2</ecNumber>
    </recommendedName>
    <alternativeName>
        <fullName evidence="3">Glucose kinase</fullName>
    </alternativeName>
</protein>
<keyword evidence="3" id="KW-0067">ATP-binding</keyword>
<organism evidence="5 6">
    <name type="scientific">Mesorhizobium album</name>
    <dbReference type="NCBI Taxonomy" id="3072314"/>
    <lineage>
        <taxon>Bacteria</taxon>
        <taxon>Pseudomonadati</taxon>
        <taxon>Pseudomonadota</taxon>
        <taxon>Alphaproteobacteria</taxon>
        <taxon>Hyphomicrobiales</taxon>
        <taxon>Phyllobacteriaceae</taxon>
        <taxon>Mesorhizobium</taxon>
    </lineage>
</organism>
<accession>A0ABU4XXY8</accession>
<evidence type="ECO:0000313" key="6">
    <source>
        <dbReference type="Proteomes" id="UP001287059"/>
    </source>
</evidence>
<dbReference type="EC" id="2.7.1.2" evidence="3"/>
<keyword evidence="6" id="KW-1185">Reference proteome</keyword>
<dbReference type="PANTHER" id="PTHR47690:SF1">
    <property type="entry name" value="GLUCOKINASE"/>
    <property type="match status" value="1"/>
</dbReference>
<dbReference type="SUPFAM" id="SSF53067">
    <property type="entry name" value="Actin-like ATPase domain"/>
    <property type="match status" value="1"/>
</dbReference>
<comment type="similarity">
    <text evidence="3 4">Belongs to the bacterial glucokinase family.</text>
</comment>
<evidence type="ECO:0000256" key="2">
    <source>
        <dbReference type="ARBA" id="ARBA00022777"/>
    </source>
</evidence>
<dbReference type="Proteomes" id="UP001287059">
    <property type="component" value="Unassembled WGS sequence"/>
</dbReference>
<evidence type="ECO:0000313" key="5">
    <source>
        <dbReference type="EMBL" id="MDX8479566.1"/>
    </source>
</evidence>
<keyword evidence="2 3" id="KW-0418">Kinase</keyword>
<feature type="binding site" evidence="3">
    <location>
        <begin position="13"/>
        <end position="18"/>
    </location>
    <ligand>
        <name>ATP</name>
        <dbReference type="ChEBI" id="CHEBI:30616"/>
    </ligand>
</feature>
<dbReference type="InterPro" id="IPR050201">
    <property type="entry name" value="Bacterial_glucokinase"/>
</dbReference>
<comment type="subcellular location">
    <subcellularLocation>
        <location evidence="3">Cytoplasm</location>
    </subcellularLocation>
</comment>
<dbReference type="NCBIfam" id="TIGR00749">
    <property type="entry name" value="glk"/>
    <property type="match status" value="1"/>
</dbReference>
<comment type="caution">
    <text evidence="5">The sequence shown here is derived from an EMBL/GenBank/DDBJ whole genome shotgun (WGS) entry which is preliminary data.</text>
</comment>
<dbReference type="GO" id="GO:0004340">
    <property type="term" value="F:glucokinase activity"/>
    <property type="evidence" value="ECO:0007669"/>
    <property type="project" value="UniProtKB-EC"/>
</dbReference>
<reference evidence="5 6" key="1">
    <citation type="submission" date="2023-08" db="EMBL/GenBank/DDBJ databases">
        <title>Implementing the SeqCode for naming new Mesorhizobium species isolated from Vachellia karroo root nodules.</title>
        <authorList>
            <person name="Van Lill M."/>
        </authorList>
    </citation>
    <scope>NUCLEOTIDE SEQUENCE [LARGE SCALE GENOMIC DNA]</scope>
    <source>
        <strain evidence="5 6">VK24D</strain>
    </source>
</reference>
<keyword evidence="3" id="KW-0547">Nucleotide-binding</keyword>
<proteinExistence type="inferred from homology"/>
<dbReference type="PANTHER" id="PTHR47690">
    <property type="entry name" value="GLUCOKINASE"/>
    <property type="match status" value="1"/>
</dbReference>
<evidence type="ECO:0000256" key="3">
    <source>
        <dbReference type="HAMAP-Rule" id="MF_00524"/>
    </source>
</evidence>
<gene>
    <name evidence="3 5" type="primary">glk</name>
    <name evidence="5" type="ORF">RFN28_13900</name>
</gene>
<dbReference type="InterPro" id="IPR043129">
    <property type="entry name" value="ATPase_NBD"/>
</dbReference>
<comment type="catalytic activity">
    <reaction evidence="3">
        <text>D-glucose + ATP = D-glucose 6-phosphate + ADP + H(+)</text>
        <dbReference type="Rhea" id="RHEA:17825"/>
        <dbReference type="ChEBI" id="CHEBI:4167"/>
        <dbReference type="ChEBI" id="CHEBI:15378"/>
        <dbReference type="ChEBI" id="CHEBI:30616"/>
        <dbReference type="ChEBI" id="CHEBI:61548"/>
        <dbReference type="ChEBI" id="CHEBI:456216"/>
        <dbReference type="EC" id="2.7.1.2"/>
    </reaction>
</comment>
<dbReference type="CDD" id="cd24008">
    <property type="entry name" value="ASKHA_NBD_GLK"/>
    <property type="match status" value="1"/>
</dbReference>
<keyword evidence="1 3" id="KW-0808">Transferase</keyword>
<dbReference type="EMBL" id="JAVIIW010000014">
    <property type="protein sequence ID" value="MDX8479566.1"/>
    <property type="molecule type" value="Genomic_DNA"/>
</dbReference>
<name>A0ABU4XXY8_9HYPH</name>